<dbReference type="STRING" id="1461582.BN1048_00598"/>
<organism evidence="1 2">
    <name type="scientific">Jeotgalicoccus saudimassiliensis</name>
    <dbReference type="NCBI Taxonomy" id="1461582"/>
    <lineage>
        <taxon>Bacteria</taxon>
        <taxon>Bacillati</taxon>
        <taxon>Bacillota</taxon>
        <taxon>Bacilli</taxon>
        <taxon>Bacillales</taxon>
        <taxon>Staphylococcaceae</taxon>
        <taxon>Jeotgalicoccus</taxon>
    </lineage>
</organism>
<dbReference type="Gene3D" id="3.40.50.620">
    <property type="entry name" value="HUPs"/>
    <property type="match status" value="1"/>
</dbReference>
<dbReference type="EMBL" id="CCSE01000001">
    <property type="protein sequence ID" value="CDZ99679.1"/>
    <property type="molecule type" value="Genomic_DNA"/>
</dbReference>
<accession>A0A078M0B5</accession>
<dbReference type="SUPFAM" id="SSF52402">
    <property type="entry name" value="Adenine nucleotide alpha hydrolases-like"/>
    <property type="match status" value="1"/>
</dbReference>
<evidence type="ECO:0008006" key="3">
    <source>
        <dbReference type="Google" id="ProtNLM"/>
    </source>
</evidence>
<dbReference type="InterPro" id="IPR014729">
    <property type="entry name" value="Rossmann-like_a/b/a_fold"/>
</dbReference>
<sequence>MEGFLHIYNKKKNNYITEDKVSETINFYKETSHIFESVSNEQLISVYYTNEYREYPYNKYENHLFCPVGQFVEGKLDIQKILMTSNADEKHSIIRELRGAFALSTANLIDNSIDIFTHVVRAESVYYYEDENHIIVGTDPLVISVLGNEKIQPIFDPANFISFLEQGYFSDELTPFKDVLCLPENSHIRIADGNITSKEIDDTYHSAFNVKSTEDFYDKVTEDLLSSFDIVKDKEKSIRLGLTGGKDSRIVLLALLNKGYNIKAHTTGFPDHPDVIIAQQLAGLSEIPHEVNERKLSKKNQLSVSLDNRIKSIMTASSGLISAYDTVNTKTEFVDNKNFNGIAAAVLKGGYSTHIPKNKDVLKNPLKKPFYKFEDFYLDDQNKFSTFLDDFSIKYDNINELFHIFFLKYRTGRWTSDSRKPKSYSSNSYSVFMDNQFTKSVMKLNIEDLDKERIHYEIIERLNSDFNKLPFFNTRYTFEKNGPQSPEDYVNWLKREPIQATSQVAKYNWKSLGNNDQALVNAFKDLILEFRNNPMFDIIEYSKIEELMNSKLNNRTNKFIWSLASMIQYINIMTKKGYQIPKSHLTLTVASDNLKSMQKSTELIDYTLDYISLNEAVTVKGEDITLHESDKNAYIKTYEGSFKNIPNSKIIEKAKSLKLNTSINLLNYEGEIRKSVIFYTDEKRFKTVVLENEKTNESTLSIFDEVPVPKGAKYYRVILLFKTNKEAHCKLNYSYARINY</sequence>
<dbReference type="RefSeq" id="WP_035808279.1">
    <property type="nucleotide sequence ID" value="NZ_CCSE01000001.1"/>
</dbReference>
<evidence type="ECO:0000313" key="1">
    <source>
        <dbReference type="EMBL" id="CDZ99679.1"/>
    </source>
</evidence>
<dbReference type="OrthoDB" id="3491142at2"/>
<proteinExistence type="predicted"/>
<dbReference type="HOGENOM" id="CLU_374982_0_0_9"/>
<dbReference type="AlphaFoldDB" id="A0A078M0B5"/>
<name>A0A078M0B5_9STAP</name>
<gene>
    <name evidence="1" type="ORF">BN1048_00598</name>
</gene>
<dbReference type="eggNOG" id="COG0367">
    <property type="taxonomic scope" value="Bacteria"/>
</dbReference>
<protein>
    <recommendedName>
        <fullName evidence="3">Asparagine synthetase domain-containing protein</fullName>
    </recommendedName>
</protein>
<reference evidence="1 2" key="1">
    <citation type="submission" date="2014-07" db="EMBL/GenBank/DDBJ databases">
        <authorList>
            <person name="Urmite Genomes Urmite Genomes"/>
        </authorList>
    </citation>
    <scope>NUCLEOTIDE SEQUENCE [LARGE SCALE GENOMIC DNA]</scope>
    <source>
        <strain evidence="1 2">13MG44_air</strain>
    </source>
</reference>
<keyword evidence="2" id="KW-1185">Reference proteome</keyword>
<evidence type="ECO:0000313" key="2">
    <source>
        <dbReference type="Proteomes" id="UP000044136"/>
    </source>
</evidence>
<dbReference type="Proteomes" id="UP000044136">
    <property type="component" value="Unassembled WGS sequence"/>
</dbReference>